<evidence type="ECO:0000313" key="1">
    <source>
        <dbReference type="EMBL" id="ASQ30259.1"/>
    </source>
</evidence>
<dbReference type="KEGG" id="cavi:CAV_0592"/>
<proteinExistence type="predicted"/>
<gene>
    <name evidence="1" type="ORF">CAV_0592</name>
</gene>
<reference evidence="1 2" key="1">
    <citation type="submission" date="2017-07" db="EMBL/GenBank/DDBJ databases">
        <title>Analysis of two Campylobacter avium genomes and identification of a novel hippuricase gene.</title>
        <authorList>
            <person name="Miller W.G."/>
            <person name="Chapman M.H."/>
            <person name="Yee E."/>
            <person name="Revez J."/>
            <person name="Bono J.L."/>
            <person name="Rossi M."/>
        </authorList>
    </citation>
    <scope>NUCLEOTIDE SEQUENCE [LARGE SCALE GENOMIC DNA]</scope>
    <source>
        <strain evidence="1 2">LMG 24591</strain>
    </source>
</reference>
<keyword evidence="2" id="KW-1185">Reference proteome</keyword>
<organism evidence="1 2">
    <name type="scientific">Campylobacter avium LMG 24591</name>
    <dbReference type="NCBI Taxonomy" id="522484"/>
    <lineage>
        <taxon>Bacteria</taxon>
        <taxon>Pseudomonadati</taxon>
        <taxon>Campylobacterota</taxon>
        <taxon>Epsilonproteobacteria</taxon>
        <taxon>Campylobacterales</taxon>
        <taxon>Campylobacteraceae</taxon>
        <taxon>Campylobacter</taxon>
    </lineage>
</organism>
<dbReference type="RefSeq" id="WP_094325028.1">
    <property type="nucleotide sequence ID" value="NZ_CP022347.1"/>
</dbReference>
<dbReference type="Proteomes" id="UP000201169">
    <property type="component" value="Chromosome"/>
</dbReference>
<protein>
    <submittedName>
        <fullName evidence="1">Uncharacterized protein</fullName>
    </submittedName>
</protein>
<dbReference type="AlphaFoldDB" id="A0A222MWH8"/>
<dbReference type="EMBL" id="CP022347">
    <property type="protein sequence ID" value="ASQ30259.1"/>
    <property type="molecule type" value="Genomic_DNA"/>
</dbReference>
<evidence type="ECO:0000313" key="2">
    <source>
        <dbReference type="Proteomes" id="UP000201169"/>
    </source>
</evidence>
<name>A0A222MWH8_9BACT</name>
<sequence length="212" mass="25450">MKVKELTKFDKTLKERFCNYLKKYFKEDCEVTWVFDDKISIDIDFEVVDEKEHAYLRITDGESYKIYLNELSSNINILDFKKYIDKFLNEEYKKKDYINTRDFKKICALYDSLGVKYKKDDIKEFYKAIASVLSKDRKPYILDSKKIFAYSNKRCAQQDIYSDGETLTFAVHLWNDLRIIKTSFDVNYEQINILTLAQELVNMQKKLEEIIK</sequence>
<accession>A0A222MWH8</accession>